<feature type="compositionally biased region" description="Pro residues" evidence="1">
    <location>
        <begin position="61"/>
        <end position="74"/>
    </location>
</feature>
<proteinExistence type="predicted"/>
<reference evidence="3 4" key="1">
    <citation type="submission" date="2019-02" db="EMBL/GenBank/DDBJ databases">
        <authorList>
            <person name="Li Y."/>
        </authorList>
    </citation>
    <scope>NUCLEOTIDE SEQUENCE [LARGE SCALE GENOMIC DNA]</scope>
    <source>
        <strain evidence="3 4">3-7</strain>
    </source>
</reference>
<dbReference type="EMBL" id="SGIS01000027">
    <property type="protein sequence ID" value="RZF63392.1"/>
    <property type="molecule type" value="Genomic_DNA"/>
</dbReference>
<name>A0A4Q6XZS2_9SPHN</name>
<feature type="signal peptide" evidence="2">
    <location>
        <begin position="1"/>
        <end position="22"/>
    </location>
</feature>
<dbReference type="OrthoDB" id="485556at2"/>
<evidence type="ECO:0000256" key="2">
    <source>
        <dbReference type="SAM" id="SignalP"/>
    </source>
</evidence>
<sequence>MSKVLPVRVVAVLPLLLIAACAPQTDMGVNNDVDIDAAAERAQSSINAYHPDTVLPANDPVAPPPATDPMPSPTPTSAASVPDGLEEPLVPPAPGAPGGLPDDRTPISEAPAAPDSAQGAAHVVERYYALIGERKYKPAWQMWRGGGAGSRLTPTDFADSFSEFSEYHANIGAPGRIDAGAGQRYVTVPVQVYARLKQTRKPYYAIGSVTLQRSDVDGGTDAQKIWRIQQVALKPAFKR</sequence>
<feature type="region of interest" description="Disordered" evidence="1">
    <location>
        <begin position="50"/>
        <end position="118"/>
    </location>
</feature>
<dbReference type="Proteomes" id="UP000292085">
    <property type="component" value="Unassembled WGS sequence"/>
</dbReference>
<gene>
    <name evidence="3" type="ORF">EWE75_16465</name>
</gene>
<dbReference type="RefSeq" id="WP_130159197.1">
    <property type="nucleotide sequence ID" value="NZ_SGIS01000027.1"/>
</dbReference>
<accession>A0A4Q6XZS2</accession>
<protein>
    <recommendedName>
        <fullName evidence="5">Lipoprotein</fullName>
    </recommendedName>
</protein>
<organism evidence="3 4">
    <name type="scientific">Sphingomonas populi</name>
    <dbReference type="NCBI Taxonomy" id="2484750"/>
    <lineage>
        <taxon>Bacteria</taxon>
        <taxon>Pseudomonadati</taxon>
        <taxon>Pseudomonadota</taxon>
        <taxon>Alphaproteobacteria</taxon>
        <taxon>Sphingomonadales</taxon>
        <taxon>Sphingomonadaceae</taxon>
        <taxon>Sphingomonas</taxon>
    </lineage>
</organism>
<evidence type="ECO:0000313" key="4">
    <source>
        <dbReference type="Proteomes" id="UP000292085"/>
    </source>
</evidence>
<dbReference type="PROSITE" id="PS51257">
    <property type="entry name" value="PROKAR_LIPOPROTEIN"/>
    <property type="match status" value="1"/>
</dbReference>
<keyword evidence="4" id="KW-1185">Reference proteome</keyword>
<evidence type="ECO:0000256" key="1">
    <source>
        <dbReference type="SAM" id="MobiDB-lite"/>
    </source>
</evidence>
<evidence type="ECO:0008006" key="5">
    <source>
        <dbReference type="Google" id="ProtNLM"/>
    </source>
</evidence>
<dbReference type="AlphaFoldDB" id="A0A4Q6XZS2"/>
<comment type="caution">
    <text evidence="3">The sequence shown here is derived from an EMBL/GenBank/DDBJ whole genome shotgun (WGS) entry which is preliminary data.</text>
</comment>
<keyword evidence="2" id="KW-0732">Signal</keyword>
<evidence type="ECO:0000313" key="3">
    <source>
        <dbReference type="EMBL" id="RZF63392.1"/>
    </source>
</evidence>
<feature type="chain" id="PRO_5020741261" description="Lipoprotein" evidence="2">
    <location>
        <begin position="23"/>
        <end position="239"/>
    </location>
</feature>